<organism evidence="2 3">
    <name type="scientific">Colletotrichum tanaceti</name>
    <dbReference type="NCBI Taxonomy" id="1306861"/>
    <lineage>
        <taxon>Eukaryota</taxon>
        <taxon>Fungi</taxon>
        <taxon>Dikarya</taxon>
        <taxon>Ascomycota</taxon>
        <taxon>Pezizomycotina</taxon>
        <taxon>Sordariomycetes</taxon>
        <taxon>Hypocreomycetidae</taxon>
        <taxon>Glomerellales</taxon>
        <taxon>Glomerellaceae</taxon>
        <taxon>Colletotrichum</taxon>
        <taxon>Colletotrichum destructivum species complex</taxon>
    </lineage>
</organism>
<name>A0A4U6XN66_9PEZI</name>
<dbReference type="Gene3D" id="3.40.390.10">
    <property type="entry name" value="Collagenase (Catalytic Domain)"/>
    <property type="match status" value="1"/>
</dbReference>
<dbReference type="GO" id="GO:0008237">
    <property type="term" value="F:metallopeptidase activity"/>
    <property type="evidence" value="ECO:0007669"/>
    <property type="project" value="InterPro"/>
</dbReference>
<dbReference type="InterPro" id="IPR024079">
    <property type="entry name" value="MetalloPept_cat_dom_sf"/>
</dbReference>
<evidence type="ECO:0000256" key="1">
    <source>
        <dbReference type="SAM" id="MobiDB-lite"/>
    </source>
</evidence>
<evidence type="ECO:0000313" key="3">
    <source>
        <dbReference type="Proteomes" id="UP000310108"/>
    </source>
</evidence>
<comment type="caution">
    <text evidence="2">The sequence shown here is derived from an EMBL/GenBank/DDBJ whole genome shotgun (WGS) entry which is preliminary data.</text>
</comment>
<proteinExistence type="predicted"/>
<dbReference type="Proteomes" id="UP000310108">
    <property type="component" value="Unassembled WGS sequence"/>
</dbReference>
<keyword evidence="3" id="KW-1185">Reference proteome</keyword>
<evidence type="ECO:0000313" key="2">
    <source>
        <dbReference type="EMBL" id="TKW57134.1"/>
    </source>
</evidence>
<dbReference type="AlphaFoldDB" id="A0A4U6XN66"/>
<feature type="region of interest" description="Disordered" evidence="1">
    <location>
        <begin position="1"/>
        <end position="26"/>
    </location>
</feature>
<reference evidence="2 3" key="1">
    <citation type="journal article" date="2019" name="PLoS ONE">
        <title>Comparative genome analysis indicates high evolutionary potential of pathogenicity genes in Colletotrichum tanaceti.</title>
        <authorList>
            <person name="Lelwala R.V."/>
            <person name="Korhonen P.K."/>
            <person name="Young N.D."/>
            <person name="Scott J.B."/>
            <person name="Ades P.A."/>
            <person name="Gasser R.B."/>
            <person name="Taylor P.W.J."/>
        </authorList>
    </citation>
    <scope>NUCLEOTIDE SEQUENCE [LARGE SCALE GENOMIC DNA]</scope>
    <source>
        <strain evidence="2">BRIP57314</strain>
    </source>
</reference>
<gene>
    <name evidence="2" type="ORF">CTA1_9054</name>
</gene>
<protein>
    <submittedName>
        <fullName evidence="2">Uncharacterized protein</fullName>
    </submittedName>
</protein>
<dbReference type="EMBL" id="PJEX01000049">
    <property type="protein sequence ID" value="TKW57134.1"/>
    <property type="molecule type" value="Genomic_DNA"/>
</dbReference>
<accession>A0A4U6XN66</accession>
<sequence>MEHDGPPDIEALNLHSDDESDGPPEVQMMNFYSDVSDDENTVNENIVKEIVKQDETNNFNCDVEEILLIEAEMQAAKEAAEFAAEQLTNYPFLHAFQEPSVFGEEELEIAAKEVFARMAALVDTKDDSLTIQCRTRRCTDPLRAVVLSEEGGSEEGGSKSRSILTLCPAFFTPHITVDAILKDYPNAIEWNQAFVNRGEGIVFMEDVSQTRFNKILRDFVHAKKVQEPIRQLLGRDDL</sequence>